<keyword evidence="4" id="KW-0378">Hydrolase</keyword>
<dbReference type="PANTHER" id="PTHR11935">
    <property type="entry name" value="BETA LACTAMASE DOMAIN"/>
    <property type="match status" value="1"/>
</dbReference>
<evidence type="ECO:0000256" key="1">
    <source>
        <dbReference type="ARBA" id="ARBA00001947"/>
    </source>
</evidence>
<dbReference type="GO" id="GO:0016787">
    <property type="term" value="F:hydrolase activity"/>
    <property type="evidence" value="ECO:0007669"/>
    <property type="project" value="UniProtKB-KW"/>
</dbReference>
<dbReference type="Pfam" id="PF16123">
    <property type="entry name" value="HAGH_C"/>
    <property type="match status" value="1"/>
</dbReference>
<dbReference type="PANTHER" id="PTHR11935:SF116">
    <property type="entry name" value="HYDROLASE PNKD-RELATED"/>
    <property type="match status" value="1"/>
</dbReference>
<dbReference type="InterPro" id="IPR032282">
    <property type="entry name" value="HAGH_C"/>
</dbReference>
<organism evidence="7 8">
    <name type="scientific">Mesorhabditis belari</name>
    <dbReference type="NCBI Taxonomy" id="2138241"/>
    <lineage>
        <taxon>Eukaryota</taxon>
        <taxon>Metazoa</taxon>
        <taxon>Ecdysozoa</taxon>
        <taxon>Nematoda</taxon>
        <taxon>Chromadorea</taxon>
        <taxon>Rhabditida</taxon>
        <taxon>Rhabditina</taxon>
        <taxon>Rhabditomorpha</taxon>
        <taxon>Rhabditoidea</taxon>
        <taxon>Rhabditidae</taxon>
        <taxon>Mesorhabditinae</taxon>
        <taxon>Mesorhabditis</taxon>
    </lineage>
</organism>
<dbReference type="SMART" id="SM00849">
    <property type="entry name" value="Lactamase_B"/>
    <property type="match status" value="1"/>
</dbReference>
<dbReference type="AlphaFoldDB" id="A0AAF3FGH9"/>
<keyword evidence="7" id="KW-1185">Reference proteome</keyword>
<dbReference type="InterPro" id="IPR001279">
    <property type="entry name" value="Metallo-B-lactamas"/>
</dbReference>
<evidence type="ECO:0000256" key="4">
    <source>
        <dbReference type="ARBA" id="ARBA00022801"/>
    </source>
</evidence>
<accession>A0AAF3FGH9</accession>
<reference evidence="8" key="1">
    <citation type="submission" date="2024-02" db="UniProtKB">
        <authorList>
            <consortium name="WormBaseParasite"/>
        </authorList>
    </citation>
    <scope>IDENTIFICATION</scope>
</reference>
<evidence type="ECO:0000313" key="8">
    <source>
        <dbReference type="WBParaSite" id="MBELARI_LOCUS5762"/>
    </source>
</evidence>
<evidence type="ECO:0000256" key="5">
    <source>
        <dbReference type="ARBA" id="ARBA00022833"/>
    </source>
</evidence>
<dbReference type="Proteomes" id="UP000887575">
    <property type="component" value="Unassembled WGS sequence"/>
</dbReference>
<name>A0AAF3FGH9_9BILA</name>
<dbReference type="SUPFAM" id="SSF56281">
    <property type="entry name" value="Metallo-hydrolase/oxidoreductase"/>
    <property type="match status" value="1"/>
</dbReference>
<evidence type="ECO:0000313" key="7">
    <source>
        <dbReference type="Proteomes" id="UP000887575"/>
    </source>
</evidence>
<dbReference type="CDD" id="cd07723">
    <property type="entry name" value="hydroxyacylglutathione_hydrolase_MBL-fold"/>
    <property type="match status" value="1"/>
</dbReference>
<keyword evidence="5" id="KW-0862">Zinc</keyword>
<evidence type="ECO:0000256" key="3">
    <source>
        <dbReference type="ARBA" id="ARBA00022723"/>
    </source>
</evidence>
<proteinExistence type="inferred from homology"/>
<dbReference type="Gene3D" id="3.60.15.10">
    <property type="entry name" value="Ribonuclease Z/Hydroxyacylglutathione hydrolase-like"/>
    <property type="match status" value="1"/>
</dbReference>
<keyword evidence="3" id="KW-0479">Metal-binding</keyword>
<dbReference type="Pfam" id="PF00753">
    <property type="entry name" value="Lactamase_B"/>
    <property type="match status" value="1"/>
</dbReference>
<feature type="domain" description="Metallo-beta-lactamase" evidence="6">
    <location>
        <begin position="86"/>
        <end position="240"/>
    </location>
</feature>
<comment type="cofactor">
    <cofactor evidence="1">
        <name>Zn(2+)</name>
        <dbReference type="ChEBI" id="CHEBI:29105"/>
    </cofactor>
</comment>
<protein>
    <recommendedName>
        <fullName evidence="6">Metallo-beta-lactamase domain-containing protein</fullName>
    </recommendedName>
</protein>
<evidence type="ECO:0000259" key="6">
    <source>
        <dbReference type="SMART" id="SM00849"/>
    </source>
</evidence>
<evidence type="ECO:0000256" key="2">
    <source>
        <dbReference type="ARBA" id="ARBA00006759"/>
    </source>
</evidence>
<sequence>MFSTLVDFFREQIFTLKEGSYPFWLMYRGYVSPLGSLLHARMLRKAKEQFPKGHRKLTTTTYSGVVVTIVSFAYDNYAYIVRKNMDVNQCLIVDCGDGEIIIDILKEFQWDPIAVLTTHKHWDHCYGNAALKVAYPNACFIGGKVDRPSICTRLVSDGEELDLAGILIKVHEVFGHTLGHVVYEINQATTSTDPPIIFTGDTIFVAGIGKTFEGTNEQMVASLDQFKNKFCLGTILFPGHEYARDGLGMANYLNPNHDTVYKAFQKVDAEYLQRIPSVPTTLGDEFTWNPFLRTSQLTDGAVTLISSFLQDCGEKRVCMSGKDNVRRES</sequence>
<dbReference type="WBParaSite" id="MBELARI_LOCUS5762">
    <property type="protein sequence ID" value="MBELARI_LOCUS5762"/>
    <property type="gene ID" value="MBELARI_LOCUS5762"/>
</dbReference>
<dbReference type="InterPro" id="IPR036866">
    <property type="entry name" value="RibonucZ/Hydroxyglut_hydro"/>
</dbReference>
<comment type="similarity">
    <text evidence="2">Belongs to the metallo-beta-lactamase superfamily. Glyoxalase II family.</text>
</comment>
<dbReference type="InterPro" id="IPR035680">
    <property type="entry name" value="Clx_II_MBL"/>
</dbReference>
<dbReference type="GO" id="GO:0046872">
    <property type="term" value="F:metal ion binding"/>
    <property type="evidence" value="ECO:0007669"/>
    <property type="project" value="UniProtKB-KW"/>
</dbReference>